<organism evidence="2 3">
    <name type="scientific">Macrococcoides goetzii</name>
    <dbReference type="NCBI Taxonomy" id="1891097"/>
    <lineage>
        <taxon>Bacteria</taxon>
        <taxon>Bacillati</taxon>
        <taxon>Bacillota</taxon>
        <taxon>Bacilli</taxon>
        <taxon>Bacillales</taxon>
        <taxon>Staphylococcaceae</taxon>
        <taxon>Macrococcoides</taxon>
    </lineage>
</organism>
<dbReference type="RefSeq" id="WP_099577020.1">
    <property type="nucleotide sequence ID" value="NZ_MJBI02000006.1"/>
</dbReference>
<feature type="transmembrane region" description="Helical" evidence="1">
    <location>
        <begin position="73"/>
        <end position="95"/>
    </location>
</feature>
<feature type="transmembrane region" description="Helical" evidence="1">
    <location>
        <begin position="101"/>
        <end position="121"/>
    </location>
</feature>
<gene>
    <name evidence="2" type="ORF">BFS35_010960</name>
</gene>
<evidence type="ECO:0000313" key="3">
    <source>
        <dbReference type="Proteomes" id="UP000229523"/>
    </source>
</evidence>
<reference evidence="2 3" key="1">
    <citation type="journal article" date="2018" name="Front. Microbiol.">
        <title>Description and Comparative Genomics of Macrococcus caseolyticus subsp. hominis subsp. nov., Macrococcus goetzii sp. nov., Macrococcus epidermidis sp. nov., and Macrococcus bohemicus sp. nov., Novel Macrococci From Human Clinical Material With Virulence Potential and Suspected Uptake of Foreign DNA by Natural Transformation.</title>
        <authorList>
            <person name="Maslanova I."/>
            <person name="Wertheimer Z."/>
            <person name="Sedlacek I."/>
            <person name="Svec P."/>
            <person name="Indrakova A."/>
            <person name="Kovarovic V."/>
            <person name="Schumann P."/>
            <person name="Sproer C."/>
            <person name="Kralova S."/>
            <person name="Sedo O."/>
            <person name="Kristofova L."/>
            <person name="Vrbovska V."/>
            <person name="Fuzik T."/>
            <person name="Petras P."/>
            <person name="Zdrahal Z."/>
            <person name="Ruzickova V."/>
            <person name="Doskar J."/>
            <person name="Pantucek R."/>
        </authorList>
    </citation>
    <scope>NUCLEOTIDE SEQUENCE [LARGE SCALE GENOMIC DNA]</scope>
    <source>
        <strain evidence="2 3">CCM 4927</strain>
    </source>
</reference>
<comment type="caution">
    <text evidence="2">The sequence shown here is derived from an EMBL/GenBank/DDBJ whole genome shotgun (WGS) entry which is preliminary data.</text>
</comment>
<keyword evidence="1" id="KW-0472">Membrane</keyword>
<sequence>MRSPKYNEIFVMMFSLYVWFTLSVEPELFTSTNGKSGDIYDTYIGMVGTQNNLAWISLGVSLLYLANLFTRKYGLIIIVHVIGMIYYLFINASFLINYPNIAFGVLSLVSIWLFMDLMKLIDITEEEKARKIKEKNGLNDCESLKR</sequence>
<evidence type="ECO:0000313" key="2">
    <source>
        <dbReference type="EMBL" id="RAI79658.1"/>
    </source>
</evidence>
<keyword evidence="3" id="KW-1185">Reference proteome</keyword>
<evidence type="ECO:0000256" key="1">
    <source>
        <dbReference type="SAM" id="Phobius"/>
    </source>
</evidence>
<feature type="transmembrane region" description="Helical" evidence="1">
    <location>
        <begin position="7"/>
        <end position="24"/>
    </location>
</feature>
<dbReference type="AlphaFoldDB" id="A0A2G5NUS8"/>
<feature type="transmembrane region" description="Helical" evidence="1">
    <location>
        <begin position="44"/>
        <end position="66"/>
    </location>
</feature>
<keyword evidence="1" id="KW-1133">Transmembrane helix</keyword>
<proteinExistence type="predicted"/>
<name>A0A2G5NUS8_9STAP</name>
<keyword evidence="1" id="KW-0812">Transmembrane</keyword>
<accession>A0A2G5NUS8</accession>
<protein>
    <submittedName>
        <fullName evidence="2">Uncharacterized protein</fullName>
    </submittedName>
</protein>
<dbReference type="EMBL" id="MJBI02000006">
    <property type="protein sequence ID" value="RAI79658.1"/>
    <property type="molecule type" value="Genomic_DNA"/>
</dbReference>
<dbReference type="Proteomes" id="UP000229523">
    <property type="component" value="Unassembled WGS sequence"/>
</dbReference>